<dbReference type="SUPFAM" id="SSF89963">
    <property type="entry name" value="YajQ-like"/>
    <property type="match status" value="1"/>
</dbReference>
<dbReference type="Pfam" id="PF04461">
    <property type="entry name" value="YajQ"/>
    <property type="match status" value="1"/>
</dbReference>
<proteinExistence type="predicted"/>
<organism evidence="2 3">
    <name type="scientific">Brevibacterium paucivorans</name>
    <dbReference type="NCBI Taxonomy" id="170994"/>
    <lineage>
        <taxon>Bacteria</taxon>
        <taxon>Bacillati</taxon>
        <taxon>Actinomycetota</taxon>
        <taxon>Actinomycetes</taxon>
        <taxon>Micrococcales</taxon>
        <taxon>Brevibacteriaceae</taxon>
        <taxon>Brevibacterium</taxon>
    </lineage>
</organism>
<dbReference type="Gene3D" id="3.30.70.860">
    <property type="match status" value="1"/>
</dbReference>
<dbReference type="InterPro" id="IPR036183">
    <property type="entry name" value="YajQ-like_sf"/>
</dbReference>
<sequence length="31" mass="3630">MSSKKRDDLQAVIAMLKSQDLDVDLQFTNYR</sequence>
<accession>A0ABS2SKN4</accession>
<evidence type="ECO:0000313" key="2">
    <source>
        <dbReference type="EMBL" id="MBM7816816.1"/>
    </source>
</evidence>
<dbReference type="InterPro" id="IPR035571">
    <property type="entry name" value="UPF0234-like_C"/>
</dbReference>
<gene>
    <name evidence="2" type="ORF">JOE56_001510</name>
</gene>
<dbReference type="InterPro" id="IPR007551">
    <property type="entry name" value="YajQ/Smlt4090-like"/>
</dbReference>
<protein>
    <submittedName>
        <fullName evidence="2">Uncharacterized protein YajQ (UPF0234 family)</fullName>
    </submittedName>
</protein>
<dbReference type="Proteomes" id="UP000809290">
    <property type="component" value="Unassembled WGS sequence"/>
</dbReference>
<dbReference type="PANTHER" id="PTHR30476">
    <property type="entry name" value="UPF0234 PROTEIN YAJQ"/>
    <property type="match status" value="1"/>
</dbReference>
<evidence type="ECO:0000256" key="1">
    <source>
        <dbReference type="ARBA" id="ARBA00022741"/>
    </source>
</evidence>
<name>A0ABS2SKN4_9MICO</name>
<comment type="caution">
    <text evidence="2">The sequence shown here is derived from an EMBL/GenBank/DDBJ whole genome shotgun (WGS) entry which is preliminary data.</text>
</comment>
<evidence type="ECO:0000313" key="3">
    <source>
        <dbReference type="Proteomes" id="UP000809290"/>
    </source>
</evidence>
<keyword evidence="1" id="KW-0547">Nucleotide-binding</keyword>
<keyword evidence="3" id="KW-1185">Reference proteome</keyword>
<reference evidence="2 3" key="1">
    <citation type="submission" date="2021-01" db="EMBL/GenBank/DDBJ databases">
        <title>Sequencing the genomes of 1000 actinobacteria strains.</title>
        <authorList>
            <person name="Klenk H.-P."/>
        </authorList>
    </citation>
    <scope>NUCLEOTIDE SEQUENCE [LARGE SCALE GENOMIC DNA]</scope>
    <source>
        <strain evidence="2 3">DSM 13657</strain>
    </source>
</reference>
<dbReference type="PANTHER" id="PTHR30476:SF0">
    <property type="entry name" value="UPF0234 PROTEIN YAJQ"/>
    <property type="match status" value="1"/>
</dbReference>
<dbReference type="EMBL" id="JAFBCP010000001">
    <property type="protein sequence ID" value="MBM7816816.1"/>
    <property type="molecule type" value="Genomic_DNA"/>
</dbReference>